<comment type="catalytic activity">
    <reaction evidence="11">
        <text>3-sulfino-L-alanine + 2-oxoglutarate = 3-sulfinopyruvate + L-glutamate</text>
        <dbReference type="Rhea" id="RHEA:70295"/>
        <dbReference type="ChEBI" id="CHEBI:16810"/>
        <dbReference type="ChEBI" id="CHEBI:29985"/>
        <dbReference type="ChEBI" id="CHEBI:61085"/>
        <dbReference type="ChEBI" id="CHEBI:140699"/>
    </reaction>
    <physiologicalReaction direction="right-to-left" evidence="11">
        <dbReference type="Rhea" id="RHEA:70297"/>
    </physiologicalReaction>
</comment>
<dbReference type="PANTHER" id="PTHR11879">
    <property type="entry name" value="ASPARTATE AMINOTRANSFERASE"/>
    <property type="match status" value="1"/>
</dbReference>
<feature type="domain" description="Aminotransferase class I/classII large" evidence="14">
    <location>
        <begin position="29"/>
        <end position="397"/>
    </location>
</feature>
<evidence type="ECO:0000256" key="3">
    <source>
        <dbReference type="ARBA" id="ARBA00007441"/>
    </source>
</evidence>
<keyword evidence="6 13" id="KW-0032">Aminotransferase</keyword>
<evidence type="ECO:0000313" key="16">
    <source>
        <dbReference type="Proteomes" id="UP000827092"/>
    </source>
</evidence>
<comment type="similarity">
    <text evidence="3">Belongs to the class-I pyridoxal-phosphate-dependent aminotransferase family.</text>
</comment>
<keyword evidence="7 13" id="KW-0808">Transferase</keyword>
<evidence type="ECO:0000256" key="7">
    <source>
        <dbReference type="ARBA" id="ARBA00022679"/>
    </source>
</evidence>
<dbReference type="Gene3D" id="3.40.640.10">
    <property type="entry name" value="Type I PLP-dependent aspartate aminotransferase-like (Major domain)"/>
    <property type="match status" value="1"/>
</dbReference>
<keyword evidence="16" id="KW-1185">Reference proteome</keyword>
<dbReference type="PANTHER" id="PTHR11879:SF55">
    <property type="entry name" value="GLUTAMATE OXALOACETATE TRANSAMINASE 1, ISOFORM B"/>
    <property type="match status" value="1"/>
</dbReference>
<dbReference type="InterPro" id="IPR015422">
    <property type="entry name" value="PyrdxlP-dep_Trfase_small"/>
</dbReference>
<dbReference type="GO" id="GO:0005829">
    <property type="term" value="C:cytosol"/>
    <property type="evidence" value="ECO:0007669"/>
    <property type="project" value="TreeGrafter"/>
</dbReference>
<evidence type="ECO:0000313" key="15">
    <source>
        <dbReference type="EMBL" id="KAG8190041.1"/>
    </source>
</evidence>
<dbReference type="Gene3D" id="3.90.1150.10">
    <property type="entry name" value="Aspartate Aminotransferase, domain 1"/>
    <property type="match status" value="1"/>
</dbReference>
<dbReference type="InterPro" id="IPR015424">
    <property type="entry name" value="PyrdxlP-dep_Trfase"/>
</dbReference>
<reference evidence="15 16" key="1">
    <citation type="journal article" date="2022" name="Nat. Ecol. Evol.">
        <title>A masculinizing supergene underlies an exaggerated male reproductive morph in a spider.</title>
        <authorList>
            <person name="Hendrickx F."/>
            <person name="De Corte Z."/>
            <person name="Sonet G."/>
            <person name="Van Belleghem S.M."/>
            <person name="Kostlbacher S."/>
            <person name="Vangestel C."/>
        </authorList>
    </citation>
    <scope>NUCLEOTIDE SEQUENCE [LARGE SCALE GENOMIC DNA]</scope>
    <source>
        <strain evidence="15">W744_W776</strain>
    </source>
</reference>
<evidence type="ECO:0000256" key="2">
    <source>
        <dbReference type="ARBA" id="ARBA00004496"/>
    </source>
</evidence>
<dbReference type="GO" id="GO:0006532">
    <property type="term" value="P:aspartate biosynthetic process"/>
    <property type="evidence" value="ECO:0007669"/>
    <property type="project" value="TreeGrafter"/>
</dbReference>
<organism evidence="15 16">
    <name type="scientific">Oedothorax gibbosus</name>
    <dbReference type="NCBI Taxonomy" id="931172"/>
    <lineage>
        <taxon>Eukaryota</taxon>
        <taxon>Metazoa</taxon>
        <taxon>Ecdysozoa</taxon>
        <taxon>Arthropoda</taxon>
        <taxon>Chelicerata</taxon>
        <taxon>Arachnida</taxon>
        <taxon>Araneae</taxon>
        <taxon>Araneomorphae</taxon>
        <taxon>Entelegynae</taxon>
        <taxon>Araneoidea</taxon>
        <taxon>Linyphiidae</taxon>
        <taxon>Erigoninae</taxon>
        <taxon>Oedothorax</taxon>
    </lineage>
</organism>
<dbReference type="FunFam" id="3.40.640.10:FF:000044">
    <property type="entry name" value="Aspartate aminotransferase"/>
    <property type="match status" value="1"/>
</dbReference>
<evidence type="ECO:0000256" key="13">
    <source>
        <dbReference type="RuleBase" id="RU000480"/>
    </source>
</evidence>
<evidence type="ECO:0000259" key="14">
    <source>
        <dbReference type="Pfam" id="PF00155"/>
    </source>
</evidence>
<dbReference type="EMBL" id="JAFNEN010000196">
    <property type="protein sequence ID" value="KAG8190041.1"/>
    <property type="molecule type" value="Genomic_DNA"/>
</dbReference>
<comment type="subunit">
    <text evidence="4 13">Homodimer.</text>
</comment>
<dbReference type="GO" id="GO:0047801">
    <property type="term" value="F:L-cysteine transaminase activity"/>
    <property type="evidence" value="ECO:0007669"/>
    <property type="project" value="UniProtKB-EC"/>
</dbReference>
<comment type="cofactor">
    <cofactor evidence="1">
        <name>pyridoxal 5'-phosphate</name>
        <dbReference type="ChEBI" id="CHEBI:597326"/>
    </cofactor>
</comment>
<dbReference type="GO" id="GO:0030170">
    <property type="term" value="F:pyridoxal phosphate binding"/>
    <property type="evidence" value="ECO:0007669"/>
    <property type="project" value="InterPro"/>
</dbReference>
<comment type="catalytic activity">
    <reaction evidence="9">
        <text>(2S)-2-aminobutanoate + 2-oxoglutarate = 2-oxobutanoate + L-glutamate</text>
        <dbReference type="Rhea" id="RHEA:70223"/>
        <dbReference type="ChEBI" id="CHEBI:16763"/>
        <dbReference type="ChEBI" id="CHEBI:16810"/>
        <dbReference type="ChEBI" id="CHEBI:29985"/>
        <dbReference type="ChEBI" id="CHEBI:74359"/>
    </reaction>
    <physiologicalReaction direction="right-to-left" evidence="9">
        <dbReference type="Rhea" id="RHEA:70225"/>
    </physiologicalReaction>
</comment>
<comment type="subcellular location">
    <subcellularLocation>
        <location evidence="2">Cytoplasm</location>
    </subcellularLocation>
</comment>
<gene>
    <name evidence="15" type="ORF">JTE90_000135</name>
</gene>
<keyword evidence="8" id="KW-0663">Pyridoxal phosphate</keyword>
<dbReference type="AlphaFoldDB" id="A0AAV6V090"/>
<dbReference type="PRINTS" id="PR00799">
    <property type="entry name" value="TRANSAMINASE"/>
</dbReference>
<comment type="miscellaneous">
    <text evidence="13">In eukaryotes there are cytoplasmic, mitochondrial and chloroplastic isozymes.</text>
</comment>
<evidence type="ECO:0000256" key="5">
    <source>
        <dbReference type="ARBA" id="ARBA00022490"/>
    </source>
</evidence>
<comment type="catalytic activity">
    <reaction evidence="10">
        <text>L-aspartate + 2-oxoglutarate = oxaloacetate + L-glutamate</text>
        <dbReference type="Rhea" id="RHEA:21824"/>
        <dbReference type="ChEBI" id="CHEBI:16452"/>
        <dbReference type="ChEBI" id="CHEBI:16810"/>
        <dbReference type="ChEBI" id="CHEBI:29985"/>
        <dbReference type="ChEBI" id="CHEBI:29991"/>
        <dbReference type="EC" id="2.6.1.1"/>
    </reaction>
    <physiologicalReaction direction="left-to-right" evidence="10">
        <dbReference type="Rhea" id="RHEA:21825"/>
    </physiologicalReaction>
</comment>
<evidence type="ECO:0000256" key="8">
    <source>
        <dbReference type="ARBA" id="ARBA00022898"/>
    </source>
</evidence>
<dbReference type="Proteomes" id="UP000827092">
    <property type="component" value="Unassembled WGS sequence"/>
</dbReference>
<dbReference type="InterPro" id="IPR000796">
    <property type="entry name" value="Asp_trans"/>
</dbReference>
<name>A0AAV6V090_9ARAC</name>
<dbReference type="EC" id="2.6.1.1" evidence="13"/>
<dbReference type="Pfam" id="PF00155">
    <property type="entry name" value="Aminotran_1_2"/>
    <property type="match status" value="1"/>
</dbReference>
<evidence type="ECO:0000256" key="6">
    <source>
        <dbReference type="ARBA" id="ARBA00022576"/>
    </source>
</evidence>
<evidence type="ECO:0000256" key="10">
    <source>
        <dbReference type="ARBA" id="ARBA00048507"/>
    </source>
</evidence>
<dbReference type="InterPro" id="IPR004839">
    <property type="entry name" value="Aminotransferase_I/II_large"/>
</dbReference>
<dbReference type="CDD" id="cd00609">
    <property type="entry name" value="AAT_like"/>
    <property type="match status" value="1"/>
</dbReference>
<dbReference type="PROSITE" id="PS00105">
    <property type="entry name" value="AA_TRANSFER_CLASS_1"/>
    <property type="match status" value="1"/>
</dbReference>
<protein>
    <recommendedName>
        <fullName evidence="13">Aspartate aminotransferase</fullName>
        <ecNumber evidence="13">2.6.1.1</ecNumber>
    </recommendedName>
</protein>
<evidence type="ECO:0000256" key="1">
    <source>
        <dbReference type="ARBA" id="ARBA00001933"/>
    </source>
</evidence>
<accession>A0AAV6V090</accession>
<keyword evidence="5" id="KW-0963">Cytoplasm</keyword>
<dbReference type="SUPFAM" id="SSF53383">
    <property type="entry name" value="PLP-dependent transferases"/>
    <property type="match status" value="1"/>
</dbReference>
<evidence type="ECO:0000256" key="4">
    <source>
        <dbReference type="ARBA" id="ARBA00011738"/>
    </source>
</evidence>
<proteinExistence type="inferred from homology"/>
<evidence type="ECO:0000256" key="11">
    <source>
        <dbReference type="ARBA" id="ARBA00048761"/>
    </source>
</evidence>
<comment type="caution">
    <text evidence="15">The sequence shown here is derived from an EMBL/GenBank/DDBJ whole genome shotgun (WGS) entry which is preliminary data.</text>
</comment>
<sequence length="407" mass="45716">MSRFVCVEAAPPVEIFALGKAYKEDTFPNKVDLGIGAYRNDEGKPWVLPVVRETEKCIAADDTLNHEYLGQLGLESFSKAASSMLLGEDNPAIKENKVLGVQALSGTGALRLGADFLASCVKSKDFYMSAPTWPNHRKVFVDAGFPNCHTYRYWNKSERNLDFEGMKQDLENAPENSVIILHACAHNPTGVDLTQDQWKEIADLMERKKLFPFFDCAYQGFASGNLEKDSWAVRYFVGRGFELFCAQSFAKNFGLYNERAGNLTIVVNDPAVFTNIKAQITLLVRGNYSNPPCHGALIVSKVLNDKTLFDKWQEHIKEMSSRIIKMRAALKQKLDELGTPGKWDHIISQIGMFSYTGLSPQQVKFLVEEKHIYLPKDARISVCGLNTHNVEYVAKSIHEAVTKFPEN</sequence>
<dbReference type="GO" id="GO:0004069">
    <property type="term" value="F:L-aspartate:2-oxoglutarate aminotransferase activity"/>
    <property type="evidence" value="ECO:0007669"/>
    <property type="project" value="UniProtKB-EC"/>
</dbReference>
<dbReference type="InterPro" id="IPR015421">
    <property type="entry name" value="PyrdxlP-dep_Trfase_major"/>
</dbReference>
<dbReference type="NCBIfam" id="NF006719">
    <property type="entry name" value="PRK09257.1"/>
    <property type="match status" value="1"/>
</dbReference>
<evidence type="ECO:0000256" key="9">
    <source>
        <dbReference type="ARBA" id="ARBA00036027"/>
    </source>
</evidence>
<comment type="catalytic activity">
    <reaction evidence="12">
        <text>L-cysteine + 2-oxoglutarate = 2-oxo-3-sulfanylpropanoate + L-glutamate</text>
        <dbReference type="Rhea" id="RHEA:17441"/>
        <dbReference type="ChEBI" id="CHEBI:16810"/>
        <dbReference type="ChEBI" id="CHEBI:29985"/>
        <dbReference type="ChEBI" id="CHEBI:35235"/>
        <dbReference type="ChEBI" id="CHEBI:57678"/>
        <dbReference type="EC" id="2.6.1.3"/>
    </reaction>
    <physiologicalReaction direction="left-to-right" evidence="12">
        <dbReference type="Rhea" id="RHEA:17442"/>
    </physiologicalReaction>
</comment>
<evidence type="ECO:0000256" key="12">
    <source>
        <dbReference type="ARBA" id="ARBA00049350"/>
    </source>
</evidence>
<dbReference type="FunFam" id="3.90.1150.10:FF:000001">
    <property type="entry name" value="Aspartate aminotransferase"/>
    <property type="match status" value="1"/>
</dbReference>
<dbReference type="InterPro" id="IPR004838">
    <property type="entry name" value="NHTrfase_class1_PyrdxlP-BS"/>
</dbReference>